<dbReference type="PANTHER" id="PTHR28259:SF1">
    <property type="entry name" value="FLUORIDE EXPORT PROTEIN 1-RELATED"/>
    <property type="match status" value="1"/>
</dbReference>
<organism evidence="11 12">
    <name type="scientific">Ophiocordyceps polyrhachis-furcata BCC 54312</name>
    <dbReference type="NCBI Taxonomy" id="1330021"/>
    <lineage>
        <taxon>Eukaryota</taxon>
        <taxon>Fungi</taxon>
        <taxon>Dikarya</taxon>
        <taxon>Ascomycota</taxon>
        <taxon>Pezizomycotina</taxon>
        <taxon>Sordariomycetes</taxon>
        <taxon>Hypocreomycetidae</taxon>
        <taxon>Hypocreales</taxon>
        <taxon>Ophiocordycipitaceae</taxon>
        <taxon>Ophiocordyceps</taxon>
    </lineage>
</organism>
<feature type="transmembrane region" description="Helical" evidence="10">
    <location>
        <begin position="106"/>
        <end position="128"/>
    </location>
</feature>
<gene>
    <name evidence="11" type="ORF">L249_5252</name>
</gene>
<keyword evidence="4 10" id="KW-0812">Transmembrane</keyword>
<feature type="transmembrane region" description="Helical" evidence="10">
    <location>
        <begin position="322"/>
        <end position="341"/>
    </location>
</feature>
<feature type="transmembrane region" description="Helical" evidence="10">
    <location>
        <begin position="293"/>
        <end position="315"/>
    </location>
</feature>
<evidence type="ECO:0000256" key="10">
    <source>
        <dbReference type="SAM" id="Phobius"/>
    </source>
</evidence>
<comment type="similarity">
    <text evidence="7">Belongs to the fluoride channel Fluc/FEX (TC 1.A.43) family.</text>
</comment>
<evidence type="ECO:0000256" key="8">
    <source>
        <dbReference type="ARBA" id="ARBA00035585"/>
    </source>
</evidence>
<sequence length="420" mass="45085">MGLARGSGELASHGTQCAPSDETWATVDGTLAASRPVEASPTRTDSLEATRRRRRSRSSGRASPRRREVVVSRLVTQLYTLSHLVSFSLFGTLARLGLSSLTRFPGAPVIFSSVWSNFAGCVVMGFLAEDRRLFRHEWGEASSSSASSSSPGPEAAKAHLAAKKTIPLYIGLTTGFCGSFTSFSSFIRDVFLAMTDDLYWPVTAEVRIPGEGGRSSGRAFMALMAVVIATVSLSLSGLFMGAHLALATEQILPSLPQPGTRRYVDPIGAVLGWGCWLGAVLLCALPPRDEWRGVLFALVFAPLGTLLRFYLALWLNGRQPAFPLGTWTANMLGTAVLAMAWDVAHVPIGGVVGCQVLTGVGDGFCGCLTTISTWAVELNSLRRRHAWVYGVVSVVVAFALLVLIMGAFRWTHGFAMLECH</sequence>
<keyword evidence="5 10" id="KW-1133">Transmembrane helix</keyword>
<dbReference type="OrthoDB" id="409792at2759"/>
<dbReference type="GO" id="GO:0005886">
    <property type="term" value="C:plasma membrane"/>
    <property type="evidence" value="ECO:0007669"/>
    <property type="project" value="UniProtKB-SubCell"/>
</dbReference>
<protein>
    <submittedName>
        <fullName evidence="11">Uncharacterized protein</fullName>
    </submittedName>
</protein>
<comment type="function">
    <text evidence="1">Fluoride channel required for the rapid expulsion of cytoplasmic fluoride.</text>
</comment>
<comment type="caution">
    <text evidence="11">The sequence shown here is derived from an EMBL/GenBank/DDBJ whole genome shotgun (WGS) entry which is preliminary data.</text>
</comment>
<evidence type="ECO:0000256" key="1">
    <source>
        <dbReference type="ARBA" id="ARBA00002598"/>
    </source>
</evidence>
<dbReference type="EMBL" id="LKCN02000011">
    <property type="protein sequence ID" value="RCI11013.1"/>
    <property type="molecule type" value="Genomic_DNA"/>
</dbReference>
<name>A0A367L9B0_9HYPO</name>
<reference evidence="11 12" key="1">
    <citation type="journal article" date="2015" name="BMC Genomics">
        <title>Insights from the genome of Ophiocordyceps polyrhachis-furcata to pathogenicity and host specificity in insect fungi.</title>
        <authorList>
            <person name="Wichadakul D."/>
            <person name="Kobmoo N."/>
            <person name="Ingsriswang S."/>
            <person name="Tangphatsornruang S."/>
            <person name="Chantasingh D."/>
            <person name="Luangsa-ard J.J."/>
            <person name="Eurwilaichitr L."/>
        </authorList>
    </citation>
    <scope>NUCLEOTIDE SEQUENCE [LARGE SCALE GENOMIC DNA]</scope>
    <source>
        <strain evidence="11 12">BCC 54312</strain>
    </source>
</reference>
<evidence type="ECO:0000256" key="5">
    <source>
        <dbReference type="ARBA" id="ARBA00022989"/>
    </source>
</evidence>
<evidence type="ECO:0000256" key="4">
    <source>
        <dbReference type="ARBA" id="ARBA00022692"/>
    </source>
</evidence>
<keyword evidence="12" id="KW-1185">Reference proteome</keyword>
<feature type="transmembrane region" description="Helical" evidence="10">
    <location>
        <begin position="74"/>
        <end position="94"/>
    </location>
</feature>
<dbReference type="GO" id="GO:1903425">
    <property type="term" value="F:fluoride transmembrane transporter activity"/>
    <property type="evidence" value="ECO:0007669"/>
    <property type="project" value="TreeGrafter"/>
</dbReference>
<evidence type="ECO:0000256" key="7">
    <source>
        <dbReference type="ARBA" id="ARBA00035120"/>
    </source>
</evidence>
<comment type="subcellular location">
    <subcellularLocation>
        <location evidence="2">Cell membrane</location>
        <topology evidence="2">Multi-pass membrane protein</topology>
    </subcellularLocation>
</comment>
<evidence type="ECO:0000256" key="2">
    <source>
        <dbReference type="ARBA" id="ARBA00004651"/>
    </source>
</evidence>
<proteinExistence type="inferred from homology"/>
<feature type="transmembrane region" description="Helical" evidence="10">
    <location>
        <begin position="267"/>
        <end position="287"/>
    </location>
</feature>
<feature type="transmembrane region" description="Helical" evidence="10">
    <location>
        <begin position="166"/>
        <end position="187"/>
    </location>
</feature>
<dbReference type="STRING" id="1330021.A0A367L9B0"/>
<dbReference type="PANTHER" id="PTHR28259">
    <property type="entry name" value="FLUORIDE EXPORT PROTEIN 1-RELATED"/>
    <property type="match status" value="1"/>
</dbReference>
<evidence type="ECO:0000256" key="3">
    <source>
        <dbReference type="ARBA" id="ARBA00022475"/>
    </source>
</evidence>
<evidence type="ECO:0000256" key="6">
    <source>
        <dbReference type="ARBA" id="ARBA00023136"/>
    </source>
</evidence>
<comment type="catalytic activity">
    <reaction evidence="8">
        <text>fluoride(in) = fluoride(out)</text>
        <dbReference type="Rhea" id="RHEA:76159"/>
        <dbReference type="ChEBI" id="CHEBI:17051"/>
    </reaction>
    <physiologicalReaction direction="left-to-right" evidence="8">
        <dbReference type="Rhea" id="RHEA:76160"/>
    </physiologicalReaction>
</comment>
<dbReference type="InterPro" id="IPR003691">
    <property type="entry name" value="FluC"/>
</dbReference>
<accession>A0A367L9B0</accession>
<dbReference type="Pfam" id="PF02537">
    <property type="entry name" value="CRCB"/>
    <property type="match status" value="2"/>
</dbReference>
<feature type="transmembrane region" description="Helical" evidence="10">
    <location>
        <begin position="386"/>
        <end position="408"/>
    </location>
</feature>
<evidence type="ECO:0000313" key="12">
    <source>
        <dbReference type="Proteomes" id="UP000253664"/>
    </source>
</evidence>
<feature type="region of interest" description="Disordered" evidence="9">
    <location>
        <begin position="1"/>
        <end position="66"/>
    </location>
</feature>
<evidence type="ECO:0000313" key="11">
    <source>
        <dbReference type="EMBL" id="RCI11013.1"/>
    </source>
</evidence>
<evidence type="ECO:0000256" key="9">
    <source>
        <dbReference type="SAM" id="MobiDB-lite"/>
    </source>
</evidence>
<keyword evidence="6 10" id="KW-0472">Membrane</keyword>
<keyword evidence="3" id="KW-1003">Cell membrane</keyword>
<dbReference type="AlphaFoldDB" id="A0A367L9B0"/>
<dbReference type="Proteomes" id="UP000253664">
    <property type="component" value="Unassembled WGS sequence"/>
</dbReference>
<feature type="transmembrane region" description="Helical" evidence="10">
    <location>
        <begin position="219"/>
        <end position="246"/>
    </location>
</feature>